<dbReference type="NCBIfam" id="TIGR00633">
    <property type="entry name" value="xth"/>
    <property type="match status" value="1"/>
</dbReference>
<protein>
    <submittedName>
        <fullName evidence="7">Exodeoxyribonuclease III</fullName>
    </submittedName>
</protein>
<dbReference type="PANTHER" id="PTHR43250:SF2">
    <property type="entry name" value="EXODEOXYRIBONUCLEASE III"/>
    <property type="match status" value="1"/>
</dbReference>
<comment type="caution">
    <text evidence="7">The sequence shown here is derived from an EMBL/GenBank/DDBJ whole genome shotgun (WGS) entry which is preliminary data.</text>
</comment>
<evidence type="ECO:0000256" key="3">
    <source>
        <dbReference type="ARBA" id="ARBA00022723"/>
    </source>
</evidence>
<sequence length="307" mass="32907">MPSASTAATGPAAADPASSAASAASAASGAGGTRLRIASVNVNGVRAAFRKGMGDWLAERDVDILALQEVRASTEDLEGLLGPEWSILHDAATAKGRAGVALASRSTAAIHRVELGAAEFDSAGRWLEADYEVNGTLITVVSTYVHSGEVGTPKQVEKYKFLDAMLARLPELAAHSDRVVVLGDLNVGHRKFDIKNWRGNVKRAGFLPEERAYFDRIVGAEDAPDYNAGAGLGWVDVGRRWAGEVDGPFTWWSWRGQAFDNDTGWRIDYQLATPALAASVTGYAVDRAAAYDQRWSDHTPVVVDYFI</sequence>
<evidence type="ECO:0000313" key="8">
    <source>
        <dbReference type="Proteomes" id="UP000297853"/>
    </source>
</evidence>
<dbReference type="PROSITE" id="PS51435">
    <property type="entry name" value="AP_NUCLEASE_F1_4"/>
    <property type="match status" value="1"/>
</dbReference>
<dbReference type="InterPro" id="IPR005135">
    <property type="entry name" value="Endo/exonuclease/phosphatase"/>
</dbReference>
<dbReference type="Pfam" id="PF03372">
    <property type="entry name" value="Exo_endo_phos"/>
    <property type="match status" value="1"/>
</dbReference>
<dbReference type="PANTHER" id="PTHR43250">
    <property type="entry name" value="EXODEOXYRIBONUCLEASE III"/>
    <property type="match status" value="1"/>
</dbReference>
<keyword evidence="3" id="KW-0479">Metal-binding</keyword>
<keyword evidence="4" id="KW-0378">Hydrolase</keyword>
<comment type="similarity">
    <text evidence="2">Belongs to the DNA repair enzymes AP/ExoA family.</text>
</comment>
<gene>
    <name evidence="7" type="ORF">E3T28_07635</name>
</gene>
<organism evidence="7 8">
    <name type="scientific">Cryobacterium sinapicolor</name>
    <dbReference type="NCBI Taxonomy" id="1259236"/>
    <lineage>
        <taxon>Bacteria</taxon>
        <taxon>Bacillati</taxon>
        <taxon>Actinomycetota</taxon>
        <taxon>Actinomycetes</taxon>
        <taxon>Micrococcales</taxon>
        <taxon>Microbacteriaceae</taxon>
        <taxon>Cryobacterium</taxon>
    </lineage>
</organism>
<evidence type="ECO:0000313" key="7">
    <source>
        <dbReference type="EMBL" id="TFD00953.1"/>
    </source>
</evidence>
<evidence type="ECO:0000256" key="4">
    <source>
        <dbReference type="ARBA" id="ARBA00022801"/>
    </source>
</evidence>
<feature type="domain" description="Endonuclease/exonuclease/phosphatase" evidence="6">
    <location>
        <begin position="38"/>
        <end position="298"/>
    </location>
</feature>
<dbReference type="Gene3D" id="3.60.10.10">
    <property type="entry name" value="Endonuclease/exonuclease/phosphatase"/>
    <property type="match status" value="1"/>
</dbReference>
<dbReference type="InterPro" id="IPR037493">
    <property type="entry name" value="ExoIII-like"/>
</dbReference>
<evidence type="ECO:0000256" key="1">
    <source>
        <dbReference type="ARBA" id="ARBA00001946"/>
    </source>
</evidence>
<evidence type="ECO:0000256" key="2">
    <source>
        <dbReference type="ARBA" id="ARBA00007092"/>
    </source>
</evidence>
<dbReference type="InterPro" id="IPR036691">
    <property type="entry name" value="Endo/exonu/phosph_ase_sf"/>
</dbReference>
<reference evidence="7 8" key="1">
    <citation type="submission" date="2019-03" db="EMBL/GenBank/DDBJ databases">
        <title>Genomics of glacier-inhabiting Cryobacterium strains.</title>
        <authorList>
            <person name="Liu Q."/>
            <person name="Xin Y.-H."/>
        </authorList>
    </citation>
    <scope>NUCLEOTIDE SEQUENCE [LARGE SCALE GENOMIC DNA]</scope>
    <source>
        <strain evidence="7 8">TMT1-23-1</strain>
    </source>
</reference>
<name>A0ABY2J7L8_9MICO</name>
<dbReference type="EMBL" id="SOGQ01000034">
    <property type="protein sequence ID" value="TFD00953.1"/>
    <property type="molecule type" value="Genomic_DNA"/>
</dbReference>
<proteinExistence type="inferred from homology"/>
<dbReference type="Proteomes" id="UP000297853">
    <property type="component" value="Unassembled WGS sequence"/>
</dbReference>
<dbReference type="InterPro" id="IPR004808">
    <property type="entry name" value="AP_endonuc_1"/>
</dbReference>
<accession>A0ABY2J7L8</accession>
<dbReference type="SUPFAM" id="SSF56219">
    <property type="entry name" value="DNase I-like"/>
    <property type="match status" value="1"/>
</dbReference>
<dbReference type="RefSeq" id="WP_134429461.1">
    <property type="nucleotide sequence ID" value="NZ_SOGQ01000034.1"/>
</dbReference>
<keyword evidence="8" id="KW-1185">Reference proteome</keyword>
<keyword evidence="5" id="KW-0460">Magnesium</keyword>
<evidence type="ECO:0000256" key="5">
    <source>
        <dbReference type="ARBA" id="ARBA00022842"/>
    </source>
</evidence>
<evidence type="ECO:0000259" key="6">
    <source>
        <dbReference type="Pfam" id="PF03372"/>
    </source>
</evidence>
<comment type="cofactor">
    <cofactor evidence="1">
        <name>Mg(2+)</name>
        <dbReference type="ChEBI" id="CHEBI:18420"/>
    </cofactor>
</comment>